<dbReference type="AlphaFoldDB" id="A0A381WQW6"/>
<accession>A0A381WQW6</accession>
<comment type="pathway">
    <text evidence="5">Amino-acid biosynthesis; L-methionine biosynthesis via de novo pathway; L-homocysteine from L-cystathionine: step 1/1.</text>
</comment>
<evidence type="ECO:0000256" key="2">
    <source>
        <dbReference type="ARBA" id="ARBA00009077"/>
    </source>
</evidence>
<comment type="catalytic activity">
    <reaction evidence="6">
        <text>L,L-cystathionine + H2O = L-homocysteine + pyruvate + NH4(+)</text>
        <dbReference type="Rhea" id="RHEA:13965"/>
        <dbReference type="ChEBI" id="CHEBI:15361"/>
        <dbReference type="ChEBI" id="CHEBI:15377"/>
        <dbReference type="ChEBI" id="CHEBI:28938"/>
        <dbReference type="ChEBI" id="CHEBI:58161"/>
        <dbReference type="ChEBI" id="CHEBI:58199"/>
    </reaction>
</comment>
<dbReference type="InterPro" id="IPR015424">
    <property type="entry name" value="PyrdxlP-dep_Trfase"/>
</dbReference>
<gene>
    <name evidence="8" type="ORF">METZ01_LOCUS107760</name>
</gene>
<dbReference type="CDD" id="cd00614">
    <property type="entry name" value="CGS_like"/>
    <property type="match status" value="1"/>
</dbReference>
<evidence type="ECO:0000313" key="8">
    <source>
        <dbReference type="EMBL" id="SVA54906.1"/>
    </source>
</evidence>
<dbReference type="GO" id="GO:0019450">
    <property type="term" value="P:L-cysteine catabolic process to pyruvate"/>
    <property type="evidence" value="ECO:0007669"/>
    <property type="project" value="TreeGrafter"/>
</dbReference>
<dbReference type="Gene3D" id="3.90.1150.10">
    <property type="entry name" value="Aspartate Aminotransferase, domain 1"/>
    <property type="match status" value="1"/>
</dbReference>
<comment type="catalytic activity">
    <reaction evidence="7">
        <text>an S-substituted L-cysteine + H2O = a thiol + pyruvate + NH4(+)</text>
        <dbReference type="Rhea" id="RHEA:18121"/>
        <dbReference type="ChEBI" id="CHEBI:15361"/>
        <dbReference type="ChEBI" id="CHEBI:15377"/>
        <dbReference type="ChEBI" id="CHEBI:28938"/>
        <dbReference type="ChEBI" id="CHEBI:29256"/>
        <dbReference type="ChEBI" id="CHEBI:58717"/>
        <dbReference type="EC" id="4.4.1.13"/>
    </reaction>
</comment>
<comment type="similarity">
    <text evidence="2">Belongs to the trans-sulfuration enzymes family.</text>
</comment>
<dbReference type="PIRSF" id="PIRSF001434">
    <property type="entry name" value="CGS"/>
    <property type="match status" value="1"/>
</dbReference>
<dbReference type="InterPro" id="IPR015421">
    <property type="entry name" value="PyrdxlP-dep_Trfase_major"/>
</dbReference>
<dbReference type="GO" id="GO:0047804">
    <property type="term" value="F:cysteine-S-conjugate beta-lyase activity"/>
    <property type="evidence" value="ECO:0007669"/>
    <property type="project" value="UniProtKB-EC"/>
</dbReference>
<dbReference type="PANTHER" id="PTHR43500:SF1">
    <property type="entry name" value="CYSTATHIONINE BETA-LYASE-RELATED"/>
    <property type="match status" value="1"/>
</dbReference>
<evidence type="ECO:0000256" key="4">
    <source>
        <dbReference type="ARBA" id="ARBA00023239"/>
    </source>
</evidence>
<dbReference type="FunFam" id="3.40.640.10:FF:000046">
    <property type="entry name" value="Cystathionine gamma-lyase"/>
    <property type="match status" value="1"/>
</dbReference>
<evidence type="ECO:0000256" key="7">
    <source>
        <dbReference type="ARBA" id="ARBA00047625"/>
    </source>
</evidence>
<keyword evidence="3" id="KW-0663">Pyridoxal phosphate</keyword>
<evidence type="ECO:0000256" key="6">
    <source>
        <dbReference type="ARBA" id="ARBA00047517"/>
    </source>
</evidence>
<proteinExistence type="inferred from homology"/>
<comment type="cofactor">
    <cofactor evidence="1">
        <name>pyridoxal 5'-phosphate</name>
        <dbReference type="ChEBI" id="CHEBI:597326"/>
    </cofactor>
</comment>
<dbReference type="PROSITE" id="PS00868">
    <property type="entry name" value="CYS_MET_METAB_PP"/>
    <property type="match status" value="1"/>
</dbReference>
<evidence type="ECO:0008006" key="9">
    <source>
        <dbReference type="Google" id="ProtNLM"/>
    </source>
</evidence>
<dbReference type="GO" id="GO:0019346">
    <property type="term" value="P:transsulfuration"/>
    <property type="evidence" value="ECO:0007669"/>
    <property type="project" value="InterPro"/>
</dbReference>
<evidence type="ECO:0000256" key="5">
    <source>
        <dbReference type="ARBA" id="ARBA00046315"/>
    </source>
</evidence>
<dbReference type="InterPro" id="IPR006233">
    <property type="entry name" value="Cys_b_lyase_bac"/>
</dbReference>
<dbReference type="InterPro" id="IPR000277">
    <property type="entry name" value="Cys/Met-Metab_PyrdxlP-dep_enz"/>
</dbReference>
<dbReference type="NCBIfam" id="TIGR01324">
    <property type="entry name" value="cysta_beta_ly_B"/>
    <property type="match status" value="1"/>
</dbReference>
<dbReference type="PANTHER" id="PTHR43500">
    <property type="entry name" value="CYSTATHIONINE BETA-LYASE-RELATED"/>
    <property type="match status" value="1"/>
</dbReference>
<dbReference type="SUPFAM" id="SSF53383">
    <property type="entry name" value="PLP-dependent transferases"/>
    <property type="match status" value="1"/>
</dbReference>
<dbReference type="Pfam" id="PF01053">
    <property type="entry name" value="Cys_Met_Meta_PP"/>
    <property type="match status" value="1"/>
</dbReference>
<organism evidence="8">
    <name type="scientific">marine metagenome</name>
    <dbReference type="NCBI Taxonomy" id="408172"/>
    <lineage>
        <taxon>unclassified sequences</taxon>
        <taxon>metagenomes</taxon>
        <taxon>ecological metagenomes</taxon>
    </lineage>
</organism>
<reference evidence="8" key="1">
    <citation type="submission" date="2018-05" db="EMBL/GenBank/DDBJ databases">
        <authorList>
            <person name="Lanie J.A."/>
            <person name="Ng W.-L."/>
            <person name="Kazmierczak K.M."/>
            <person name="Andrzejewski T.M."/>
            <person name="Davidsen T.M."/>
            <person name="Wayne K.J."/>
            <person name="Tettelin H."/>
            <person name="Glass J.I."/>
            <person name="Rusch D."/>
            <person name="Podicherti R."/>
            <person name="Tsui H.-C.T."/>
            <person name="Winkler M.E."/>
        </authorList>
    </citation>
    <scope>NUCLEOTIDE SEQUENCE</scope>
</reference>
<dbReference type="EMBL" id="UINC01012593">
    <property type="protein sequence ID" value="SVA54906.1"/>
    <property type="molecule type" value="Genomic_DNA"/>
</dbReference>
<name>A0A381WQW6_9ZZZZ</name>
<dbReference type="InterPro" id="IPR054542">
    <property type="entry name" value="Cys_met_metab_PP"/>
</dbReference>
<dbReference type="GO" id="GO:0030170">
    <property type="term" value="F:pyridoxal phosphate binding"/>
    <property type="evidence" value="ECO:0007669"/>
    <property type="project" value="InterPro"/>
</dbReference>
<protein>
    <recommendedName>
        <fullName evidence="9">Cystathionine beta-lyase</fullName>
    </recommendedName>
</protein>
<dbReference type="Gene3D" id="3.40.640.10">
    <property type="entry name" value="Type I PLP-dependent aspartate aminotransferase-like (Major domain)"/>
    <property type="match status" value="1"/>
</dbReference>
<dbReference type="InterPro" id="IPR015422">
    <property type="entry name" value="PyrdxlP-dep_Trfase_small"/>
</dbReference>
<sequence>MDKYMKDETKLVHLGRGQKTFEGTVNMPVYRASTILSPDADSYIHRFDGKKTFTDITYGARGTHNARALAEAVASLEGGAGTLVTASGLSAITVTLGALLDSGDHILVTDSVYGPTRTFCNNVLKRYGITAQFYDPGIGAGIADLIQANTRAVFLESPGSLTFEMQDIPAITAITQEQNVLSLMDNTWASPLFFRPFDHGVDISIQAGTKYIAGHSDLVIGMVSSASESIHRSIVSHAHDLGDGPGPDDCYMALRGLRTLAVRLERQQASTLKVVNWLTAQPQVHRVLYPALADDPGHGLWQRDFRGASSLFGLALQSVDEDAVKHCINSLTYFQIGSSWGGYESLIAFNHMPVAREIVPWTEKPFLLRLHIGLEDPDDLIEDLSQALAGL</sequence>
<evidence type="ECO:0000256" key="3">
    <source>
        <dbReference type="ARBA" id="ARBA00022898"/>
    </source>
</evidence>
<keyword evidence="4" id="KW-0456">Lyase</keyword>
<evidence type="ECO:0000256" key="1">
    <source>
        <dbReference type="ARBA" id="ARBA00001933"/>
    </source>
</evidence>